<keyword evidence="4" id="KW-0121">Carboxypeptidase</keyword>
<comment type="caution">
    <text evidence="4">The sequence shown here is derived from an EMBL/GenBank/DDBJ whole genome shotgun (WGS) entry which is preliminary data.</text>
</comment>
<dbReference type="Gene3D" id="3.40.710.10">
    <property type="entry name" value="DD-peptidase/beta-lactamase superfamily"/>
    <property type="match status" value="2"/>
</dbReference>
<dbReference type="EC" id="3.4.16.4" evidence="4"/>
<dbReference type="NCBIfam" id="TIGR00666">
    <property type="entry name" value="PBP4"/>
    <property type="match status" value="1"/>
</dbReference>
<keyword evidence="2 4" id="KW-0378">Hydrolase</keyword>
<dbReference type="EMBL" id="JAZEWV010000026">
    <property type="protein sequence ID" value="MEE4545198.1"/>
    <property type="molecule type" value="Genomic_DNA"/>
</dbReference>
<dbReference type="Proteomes" id="UP001344658">
    <property type="component" value="Unassembled WGS sequence"/>
</dbReference>
<organism evidence="4 5">
    <name type="scientific">Actinacidiphila polyblastidii</name>
    <dbReference type="NCBI Taxonomy" id="3110430"/>
    <lineage>
        <taxon>Bacteria</taxon>
        <taxon>Bacillati</taxon>
        <taxon>Actinomycetota</taxon>
        <taxon>Actinomycetes</taxon>
        <taxon>Kitasatosporales</taxon>
        <taxon>Streptomycetaceae</taxon>
        <taxon>Actinacidiphila</taxon>
    </lineage>
</organism>
<evidence type="ECO:0000256" key="1">
    <source>
        <dbReference type="ARBA" id="ARBA00006096"/>
    </source>
</evidence>
<dbReference type="InterPro" id="IPR000667">
    <property type="entry name" value="Peptidase_S13"/>
</dbReference>
<dbReference type="SUPFAM" id="SSF56601">
    <property type="entry name" value="beta-lactamase/transpeptidase-like"/>
    <property type="match status" value="1"/>
</dbReference>
<proteinExistence type="inferred from homology"/>
<dbReference type="PANTHER" id="PTHR30023:SF0">
    <property type="entry name" value="PENICILLIN-SENSITIVE CARBOXYPEPTIDASE A"/>
    <property type="match status" value="1"/>
</dbReference>
<sequence length="469" mass="46143">MGGRERGWSAVPLGRTWQVVAGSAAIGLAVAAGAVAAAGPWESGQRTAERVHAAARDRERPAAARPAPVRRAAPAPPAAVPVLAPAGAASAQDPALSGTLRTRLDRLLAAGALGPVRTGAVIDVTTGRLVYGRGAADASTPASVTKLATALAALGTLGPEARLTTTVVSTAPGRIVLVGGGDPTFDPAGLADDTAAALKAAGTTSVRLAYDASYFAGPALHPMGHDENLAPVTGLMVREGRLDGSSSGPAPRAYDPASAAADAFAALLGKRGVTVHGAPAAGSGHGGTRLAAHRSATVADLVERMLTTSDNDLGEALARQAARASGRPATFAGGAAAVRAELARYGVPLDGAVFTDGSGLSHADRLAPRTLAGVLAQAAAASHPELRPILTGLPVAAFTGTLTSRFHASAGAGLVHAKTGTLTGTNTIAGTVLAPSGRLLAFSFMSQDAPSAAGAQAALDTLAAALTTG</sequence>
<keyword evidence="4" id="KW-0645">Protease</keyword>
<evidence type="ECO:0000256" key="2">
    <source>
        <dbReference type="ARBA" id="ARBA00022801"/>
    </source>
</evidence>
<evidence type="ECO:0000313" key="4">
    <source>
        <dbReference type="EMBL" id="MEE4545198.1"/>
    </source>
</evidence>
<comment type="similarity">
    <text evidence="1">Belongs to the peptidase S13 family.</text>
</comment>
<dbReference type="GO" id="GO:0009002">
    <property type="term" value="F:serine-type D-Ala-D-Ala carboxypeptidase activity"/>
    <property type="evidence" value="ECO:0007669"/>
    <property type="project" value="UniProtKB-EC"/>
</dbReference>
<evidence type="ECO:0000313" key="5">
    <source>
        <dbReference type="Proteomes" id="UP001344658"/>
    </source>
</evidence>
<name>A0ABU7PHA6_9ACTN</name>
<feature type="region of interest" description="Disordered" evidence="3">
    <location>
        <begin position="42"/>
        <end position="76"/>
    </location>
</feature>
<dbReference type="PANTHER" id="PTHR30023">
    <property type="entry name" value="D-ALANYL-D-ALANINE CARBOXYPEPTIDASE"/>
    <property type="match status" value="1"/>
</dbReference>
<feature type="compositionally biased region" description="Low complexity" evidence="3">
    <location>
        <begin position="63"/>
        <end position="73"/>
    </location>
</feature>
<dbReference type="PRINTS" id="PR00922">
    <property type="entry name" value="DADACBPTASE3"/>
</dbReference>
<accession>A0ABU7PHA6</accession>
<dbReference type="RefSeq" id="WP_330798600.1">
    <property type="nucleotide sequence ID" value="NZ_JAZEWV010000026.1"/>
</dbReference>
<dbReference type="Pfam" id="PF02113">
    <property type="entry name" value="Peptidase_S13"/>
    <property type="match status" value="2"/>
</dbReference>
<feature type="compositionally biased region" description="Basic and acidic residues" evidence="3">
    <location>
        <begin position="47"/>
        <end position="62"/>
    </location>
</feature>
<keyword evidence="5" id="KW-1185">Reference proteome</keyword>
<evidence type="ECO:0000256" key="3">
    <source>
        <dbReference type="SAM" id="MobiDB-lite"/>
    </source>
</evidence>
<reference evidence="4 5" key="1">
    <citation type="submission" date="2023-12" db="EMBL/GenBank/DDBJ databases">
        <title>Streptomyces sp. V4-01.</title>
        <authorList>
            <person name="Somphong A."/>
            <person name="Phongsopitanun W."/>
        </authorList>
    </citation>
    <scope>NUCLEOTIDE SEQUENCE [LARGE SCALE GENOMIC DNA]</scope>
    <source>
        <strain evidence="4 5">V4-01</strain>
    </source>
</reference>
<gene>
    <name evidence="4" type="primary">dacB</name>
    <name evidence="4" type="ORF">V2S66_24920</name>
</gene>
<dbReference type="InterPro" id="IPR012338">
    <property type="entry name" value="Beta-lactam/transpept-like"/>
</dbReference>
<protein>
    <submittedName>
        <fullName evidence="4">D-alanyl-D-alanine carboxypeptidase/D-alanyl-D-alanine-endopeptidase</fullName>
        <ecNumber evidence="4">3.4.16.4</ecNumber>
    </submittedName>
</protein>